<dbReference type="GO" id="GO:0046872">
    <property type="term" value="F:metal ion binding"/>
    <property type="evidence" value="ECO:0007669"/>
    <property type="project" value="UniProtKB-KW"/>
</dbReference>
<dbReference type="EMBL" id="VCGU01000009">
    <property type="protein sequence ID" value="TRY70584.1"/>
    <property type="molecule type" value="Genomic_DNA"/>
</dbReference>
<reference evidence="5 6" key="1">
    <citation type="journal article" date="2018" name="Nat. Ecol. Evol.">
        <title>Genomic signatures of mitonuclear coevolution across populations of Tigriopus californicus.</title>
        <authorList>
            <person name="Barreto F.S."/>
            <person name="Watson E.T."/>
            <person name="Lima T.G."/>
            <person name="Willett C.S."/>
            <person name="Edmands S."/>
            <person name="Li W."/>
            <person name="Burton R.S."/>
        </authorList>
    </citation>
    <scope>NUCLEOTIDE SEQUENCE [LARGE SCALE GENOMIC DNA]</scope>
    <source>
        <strain evidence="5 6">San Diego</strain>
    </source>
</reference>
<dbReference type="Pfam" id="PF01784">
    <property type="entry name" value="DUF34_NIF3"/>
    <property type="match status" value="1"/>
</dbReference>
<protein>
    <recommendedName>
        <fullName evidence="2">NIF3-like protein 1</fullName>
    </recommendedName>
</protein>
<dbReference type="PANTHER" id="PTHR13799">
    <property type="entry name" value="NGG1 INTERACTING FACTOR 3"/>
    <property type="match status" value="1"/>
</dbReference>
<feature type="non-terminal residue" evidence="5">
    <location>
        <position position="1"/>
    </location>
</feature>
<dbReference type="GO" id="GO:0005739">
    <property type="term" value="C:mitochondrion"/>
    <property type="evidence" value="ECO:0007669"/>
    <property type="project" value="TreeGrafter"/>
</dbReference>
<dbReference type="SUPFAM" id="SSF102705">
    <property type="entry name" value="NIF3 (NGG1p interacting factor 3)-like"/>
    <property type="match status" value="1"/>
</dbReference>
<gene>
    <name evidence="5" type="ORF">TCAL_06536</name>
</gene>
<evidence type="ECO:0000313" key="5">
    <source>
        <dbReference type="EMBL" id="TRY70584.1"/>
    </source>
</evidence>
<evidence type="ECO:0000256" key="1">
    <source>
        <dbReference type="ARBA" id="ARBA00006964"/>
    </source>
</evidence>
<organism evidence="5 6">
    <name type="scientific">Tigriopus californicus</name>
    <name type="common">Marine copepod</name>
    <dbReference type="NCBI Taxonomy" id="6832"/>
    <lineage>
        <taxon>Eukaryota</taxon>
        <taxon>Metazoa</taxon>
        <taxon>Ecdysozoa</taxon>
        <taxon>Arthropoda</taxon>
        <taxon>Crustacea</taxon>
        <taxon>Multicrustacea</taxon>
        <taxon>Hexanauplia</taxon>
        <taxon>Copepoda</taxon>
        <taxon>Harpacticoida</taxon>
        <taxon>Harpacticidae</taxon>
        <taxon>Tigriopus</taxon>
    </lineage>
</organism>
<proteinExistence type="inferred from homology"/>
<evidence type="ECO:0000313" key="6">
    <source>
        <dbReference type="Proteomes" id="UP000318571"/>
    </source>
</evidence>
<comment type="caution">
    <text evidence="5">The sequence shown here is derived from an EMBL/GenBank/DDBJ whole genome shotgun (WGS) entry which is preliminary data.</text>
</comment>
<evidence type="ECO:0000256" key="2">
    <source>
        <dbReference type="ARBA" id="ARBA00019069"/>
    </source>
</evidence>
<accession>A0A553NYT8</accession>
<name>A0A553NYT8_TIGCA</name>
<sequence length="228" mass="24275">SGPISVLHQGQNPSFSGNYSHSVRVDPLPPLKADVNTALATIMNIQGVKVHVEDSQGSVTVDCGMKALPEVIAALEKPTGMSSSMIKVFQLEKHPILGQGMGRLKALDKALTLREIVQVVKKHTGVEHLRVCVAMGKDLDCSISSVASCAGSGTSVLKGCSADLWLTGEMSHHDLLDVVHNGGCVILCEHSNSERNFLRDVVAGKFKGICGSLDVKISQKDRDPVMIV</sequence>
<evidence type="ECO:0000256" key="4">
    <source>
        <dbReference type="SAM" id="MobiDB-lite"/>
    </source>
</evidence>
<feature type="binding site" evidence="3">
    <location>
        <position position="190"/>
    </location>
    <ligand>
        <name>a divalent metal cation</name>
        <dbReference type="ChEBI" id="CHEBI:60240"/>
        <label>1</label>
    </ligand>
</feature>
<dbReference type="Gene3D" id="3.40.1390.30">
    <property type="entry name" value="NIF3 (NGG1p interacting factor 3)-like"/>
    <property type="match status" value="1"/>
</dbReference>
<keyword evidence="6" id="KW-1185">Reference proteome</keyword>
<dbReference type="PANTHER" id="PTHR13799:SF13">
    <property type="entry name" value="NIF3-LIKE PROTEIN 1"/>
    <property type="match status" value="1"/>
</dbReference>
<dbReference type="AlphaFoldDB" id="A0A553NYT8"/>
<dbReference type="InterPro" id="IPR002678">
    <property type="entry name" value="DUF34/NIF3"/>
</dbReference>
<comment type="similarity">
    <text evidence="1">Belongs to the GTP cyclohydrolase I type 2/NIF3 family.</text>
</comment>
<dbReference type="Proteomes" id="UP000318571">
    <property type="component" value="Chromosome 9"/>
</dbReference>
<feature type="compositionally biased region" description="Polar residues" evidence="4">
    <location>
        <begin position="8"/>
        <end position="21"/>
    </location>
</feature>
<feature type="binding site" evidence="3">
    <location>
        <position position="194"/>
    </location>
    <ligand>
        <name>a divalent metal cation</name>
        <dbReference type="ChEBI" id="CHEBI:60240"/>
        <label>1</label>
    </ligand>
</feature>
<keyword evidence="3" id="KW-0479">Metal-binding</keyword>
<evidence type="ECO:0000256" key="3">
    <source>
        <dbReference type="PIRSR" id="PIRSR602678-1"/>
    </source>
</evidence>
<dbReference type="STRING" id="6832.A0A553NYT8"/>
<feature type="region of interest" description="Disordered" evidence="4">
    <location>
        <begin position="1"/>
        <end position="21"/>
    </location>
</feature>
<dbReference type="InterPro" id="IPR036069">
    <property type="entry name" value="DUF34/NIF3_sf"/>
</dbReference>